<keyword evidence="2" id="KW-1185">Reference proteome</keyword>
<dbReference type="Proteomes" id="UP000008370">
    <property type="component" value="Unassembled WGS sequence"/>
</dbReference>
<organism evidence="1 2">
    <name type="scientific">Phanerochaete carnosa (strain HHB-10118-sp)</name>
    <name type="common">White-rot fungus</name>
    <name type="synonym">Peniophora carnosa</name>
    <dbReference type="NCBI Taxonomy" id="650164"/>
    <lineage>
        <taxon>Eukaryota</taxon>
        <taxon>Fungi</taxon>
        <taxon>Dikarya</taxon>
        <taxon>Basidiomycota</taxon>
        <taxon>Agaricomycotina</taxon>
        <taxon>Agaricomycetes</taxon>
        <taxon>Polyporales</taxon>
        <taxon>Phanerochaetaceae</taxon>
        <taxon>Phanerochaete</taxon>
    </lineage>
</organism>
<sequence>MEEAPASVYQALLEFQHLSRSTVAAIVSTHVPNALTWQTVLANCLEVLPVSLPLSFVEKMLQESDRGSQEYCYSCHMNHPYGFDSECPHNAGVISKVSTMPDANIAMEKDIKDALAKVSSKHTVMTRLVYKELHQLPLNLQAQARSQNTASAHARDWKKGNKGCR</sequence>
<dbReference type="KEGG" id="pco:PHACADRAFT_33549"/>
<accession>K5VR97</accession>
<proteinExistence type="predicted"/>
<protein>
    <submittedName>
        <fullName evidence="1">Uncharacterized protein</fullName>
    </submittedName>
</protein>
<evidence type="ECO:0000313" key="1">
    <source>
        <dbReference type="EMBL" id="EKM49260.1"/>
    </source>
</evidence>
<dbReference type="HOGENOM" id="CLU_1611373_0_0_1"/>
<dbReference type="GeneID" id="18919820"/>
<dbReference type="AlphaFoldDB" id="K5VR97"/>
<gene>
    <name evidence="1" type="ORF">PHACADRAFT_33549</name>
</gene>
<dbReference type="InParanoid" id="K5VR97"/>
<name>K5VR97_PHACS</name>
<dbReference type="EMBL" id="JH930496">
    <property type="protein sequence ID" value="EKM49260.1"/>
    <property type="molecule type" value="Genomic_DNA"/>
</dbReference>
<reference evidence="1 2" key="1">
    <citation type="journal article" date="2012" name="BMC Genomics">
        <title>Comparative genomics of the white-rot fungi, Phanerochaete carnosa and P. chrysosporium, to elucidate the genetic basis of the distinct wood types they colonize.</title>
        <authorList>
            <person name="Suzuki H."/>
            <person name="MacDonald J."/>
            <person name="Syed K."/>
            <person name="Salamov A."/>
            <person name="Hori C."/>
            <person name="Aerts A."/>
            <person name="Henrissat B."/>
            <person name="Wiebenga A."/>
            <person name="vanKuyk P.A."/>
            <person name="Barry K."/>
            <person name="Lindquist E."/>
            <person name="LaButti K."/>
            <person name="Lapidus A."/>
            <person name="Lucas S."/>
            <person name="Coutinho P."/>
            <person name="Gong Y."/>
            <person name="Samejima M."/>
            <person name="Mahadevan R."/>
            <person name="Abou-Zaid M."/>
            <person name="de Vries R.P."/>
            <person name="Igarashi K."/>
            <person name="Yadav J.S."/>
            <person name="Grigoriev I.V."/>
            <person name="Master E.R."/>
        </authorList>
    </citation>
    <scope>NUCLEOTIDE SEQUENCE [LARGE SCALE GENOMIC DNA]</scope>
    <source>
        <strain evidence="1 2">HHB-10118-sp</strain>
    </source>
</reference>
<dbReference type="RefSeq" id="XP_007402191.1">
    <property type="nucleotide sequence ID" value="XM_007402129.1"/>
</dbReference>
<evidence type="ECO:0000313" key="2">
    <source>
        <dbReference type="Proteomes" id="UP000008370"/>
    </source>
</evidence>